<dbReference type="Proteomes" id="UP000561271">
    <property type="component" value="Unassembled WGS sequence"/>
</dbReference>
<dbReference type="EMBL" id="BLSC01000412">
    <property type="protein sequence ID" value="GFP38212.1"/>
    <property type="molecule type" value="Genomic_DNA"/>
</dbReference>
<feature type="non-terminal residue" evidence="1">
    <location>
        <position position="1"/>
    </location>
</feature>
<accession>A0A6V8Q0D8</accession>
<sequence length="39" mass="4518">PQGCLHEKGDRYLRGIETQNNIAPPYPIYNVVMRKETDT</sequence>
<protein>
    <submittedName>
        <fullName evidence="1">Uncharacterized protein</fullName>
    </submittedName>
</protein>
<comment type="caution">
    <text evidence="1">The sequence shown here is derived from an EMBL/GenBank/DDBJ whole genome shotgun (WGS) entry which is preliminary data.</text>
</comment>
<evidence type="ECO:0000313" key="1">
    <source>
        <dbReference type="EMBL" id="GFP38212.1"/>
    </source>
</evidence>
<dbReference type="AlphaFoldDB" id="A0A6V8Q0D8"/>
<organism evidence="1 2">
    <name type="scientific">Candidatus Hakubella thermalkaliphila</name>
    <dbReference type="NCBI Taxonomy" id="2754717"/>
    <lineage>
        <taxon>Bacteria</taxon>
        <taxon>Bacillati</taxon>
        <taxon>Actinomycetota</taxon>
        <taxon>Actinomycetota incertae sedis</taxon>
        <taxon>Candidatus Hakubellales</taxon>
        <taxon>Candidatus Hakubellaceae</taxon>
        <taxon>Candidatus Hakubella</taxon>
    </lineage>
</organism>
<name>A0A6V8Q0D8_9ACTN</name>
<gene>
    <name evidence="1" type="ORF">HKBW3S44_01892</name>
</gene>
<proteinExistence type="predicted"/>
<reference evidence="1 2" key="1">
    <citation type="journal article" date="2020" name="Front. Microbiol.">
        <title>Single-cell genomics of novel Actinobacteria with the Wood-Ljungdahl pathway discovered in a serpentinizing system.</title>
        <authorList>
            <person name="Merino N."/>
            <person name="Kawai M."/>
            <person name="Boyd E.S."/>
            <person name="Colman D.R."/>
            <person name="McGlynn S.E."/>
            <person name="Nealson K.H."/>
            <person name="Kurokawa K."/>
            <person name="Hongoh Y."/>
        </authorList>
    </citation>
    <scope>NUCLEOTIDE SEQUENCE [LARGE SCALE GENOMIC DNA]</scope>
    <source>
        <strain evidence="1 2">S44</strain>
    </source>
</reference>
<evidence type="ECO:0000313" key="2">
    <source>
        <dbReference type="Proteomes" id="UP000561271"/>
    </source>
</evidence>